<dbReference type="Proteomes" id="UP000264702">
    <property type="component" value="Unassembled WGS sequence"/>
</dbReference>
<dbReference type="OrthoDB" id="9811589at2"/>
<proteinExistence type="predicted"/>
<dbReference type="PANTHER" id="PTHR43464:SF19">
    <property type="entry name" value="UBIQUINONE BIOSYNTHESIS O-METHYLTRANSFERASE, MITOCHONDRIAL"/>
    <property type="match status" value="1"/>
</dbReference>
<dbReference type="RefSeq" id="WP_117301451.1">
    <property type="nucleotide sequence ID" value="NZ_QVQT02000005.1"/>
</dbReference>
<organism evidence="5 6">
    <name type="scientific">Paracidobacterium acidisoli</name>
    <dbReference type="NCBI Taxonomy" id="2303751"/>
    <lineage>
        <taxon>Bacteria</taxon>
        <taxon>Pseudomonadati</taxon>
        <taxon>Acidobacteriota</taxon>
        <taxon>Terriglobia</taxon>
        <taxon>Terriglobales</taxon>
        <taxon>Acidobacteriaceae</taxon>
        <taxon>Paracidobacterium</taxon>
    </lineage>
</organism>
<feature type="domain" description="Methyltransferase" evidence="4">
    <location>
        <begin position="55"/>
        <end position="152"/>
    </location>
</feature>
<evidence type="ECO:0000256" key="3">
    <source>
        <dbReference type="ARBA" id="ARBA00022691"/>
    </source>
</evidence>
<name>A0A372ILB9_9BACT</name>
<dbReference type="GO" id="GO:0008168">
    <property type="term" value="F:methyltransferase activity"/>
    <property type="evidence" value="ECO:0007669"/>
    <property type="project" value="UniProtKB-KW"/>
</dbReference>
<comment type="caution">
    <text evidence="5">The sequence shown here is derived from an EMBL/GenBank/DDBJ whole genome shotgun (WGS) entry which is preliminary data.</text>
</comment>
<keyword evidence="2 5" id="KW-0808">Transferase</keyword>
<keyword evidence="3" id="KW-0949">S-adenosyl-L-methionine</keyword>
<evidence type="ECO:0000313" key="6">
    <source>
        <dbReference type="Proteomes" id="UP000264702"/>
    </source>
</evidence>
<keyword evidence="6" id="KW-1185">Reference proteome</keyword>
<evidence type="ECO:0000256" key="1">
    <source>
        <dbReference type="ARBA" id="ARBA00022603"/>
    </source>
</evidence>
<evidence type="ECO:0000259" key="4">
    <source>
        <dbReference type="Pfam" id="PF13649"/>
    </source>
</evidence>
<dbReference type="GO" id="GO:0032259">
    <property type="term" value="P:methylation"/>
    <property type="evidence" value="ECO:0007669"/>
    <property type="project" value="UniProtKB-KW"/>
</dbReference>
<dbReference type="EMBL" id="QVQT01000005">
    <property type="protein sequence ID" value="RFU15752.1"/>
    <property type="molecule type" value="Genomic_DNA"/>
</dbReference>
<protein>
    <submittedName>
        <fullName evidence="5">Class I SAM-dependent methyltransferase</fullName>
    </submittedName>
</protein>
<dbReference type="CDD" id="cd02440">
    <property type="entry name" value="AdoMet_MTases"/>
    <property type="match status" value="1"/>
</dbReference>
<dbReference type="SUPFAM" id="SSF53335">
    <property type="entry name" value="S-adenosyl-L-methionine-dependent methyltransferases"/>
    <property type="match status" value="1"/>
</dbReference>
<sequence>MRIAEPIPETYSSSAVFDTVAETYDQIFTHTCIGNAQRFLVHDAIAHSFHAGEHILELNCGTGEDALHLASQGISVTACDTSERMLDIARQKLAGCDASAPVTFTVLANEDLETLHLFGHFDGALSNFGGLNCSSDLPSVARKLAAFIRPGGNFFLCMLGRTCLWEMVWYYAHGQREKALRRHKSGGTRAHVGNLSVQVFFPTVDEIRTAFAPSFRLREWRGIGVTVPPSWLEPFFCKYPALIAVLTQIDRWVGRFPLLRNAGDHTLFHFVREGL</sequence>
<dbReference type="AlphaFoldDB" id="A0A372ILB9"/>
<accession>A0A372ILB9</accession>
<gene>
    <name evidence="5" type="ORF">D0Y96_14995</name>
</gene>
<dbReference type="Gene3D" id="3.40.50.150">
    <property type="entry name" value="Vaccinia Virus protein VP39"/>
    <property type="match status" value="1"/>
</dbReference>
<evidence type="ECO:0000313" key="5">
    <source>
        <dbReference type="EMBL" id="RFU15752.1"/>
    </source>
</evidence>
<evidence type="ECO:0000256" key="2">
    <source>
        <dbReference type="ARBA" id="ARBA00022679"/>
    </source>
</evidence>
<dbReference type="InterPro" id="IPR041698">
    <property type="entry name" value="Methyltransf_25"/>
</dbReference>
<keyword evidence="1 5" id="KW-0489">Methyltransferase</keyword>
<dbReference type="PANTHER" id="PTHR43464">
    <property type="entry name" value="METHYLTRANSFERASE"/>
    <property type="match status" value="1"/>
</dbReference>
<dbReference type="Pfam" id="PF13649">
    <property type="entry name" value="Methyltransf_25"/>
    <property type="match status" value="1"/>
</dbReference>
<dbReference type="InterPro" id="IPR029063">
    <property type="entry name" value="SAM-dependent_MTases_sf"/>
</dbReference>
<reference evidence="5 6" key="1">
    <citation type="submission" date="2018-08" db="EMBL/GenBank/DDBJ databases">
        <title>Acidipila sp. 4G-K13, an acidobacterium isolated from forest soil.</title>
        <authorList>
            <person name="Gao Z.-H."/>
            <person name="Qiu L.-H."/>
        </authorList>
    </citation>
    <scope>NUCLEOTIDE SEQUENCE [LARGE SCALE GENOMIC DNA]</scope>
    <source>
        <strain evidence="5 6">4G-K13</strain>
    </source>
</reference>